<dbReference type="Pfam" id="PF02368">
    <property type="entry name" value="Big_2"/>
    <property type="match status" value="4"/>
</dbReference>
<keyword evidence="1" id="KW-0732">Signal</keyword>
<proteinExistence type="predicted"/>
<dbReference type="RefSeq" id="WP_214296977.1">
    <property type="nucleotide sequence ID" value="NZ_JAHDYS010000004.1"/>
</dbReference>
<comment type="caution">
    <text evidence="3">The sequence shown here is derived from an EMBL/GenBank/DDBJ whole genome shotgun (WGS) entry which is preliminary data.</text>
</comment>
<evidence type="ECO:0000256" key="1">
    <source>
        <dbReference type="SAM" id="SignalP"/>
    </source>
</evidence>
<reference evidence="3 4" key="1">
    <citation type="submission" date="2021-05" db="EMBL/GenBank/DDBJ databases">
        <title>The draft genome of Geobacter chapellei DSM 13688.</title>
        <authorList>
            <person name="Xu Z."/>
            <person name="Masuda Y."/>
            <person name="Itoh H."/>
            <person name="Senoo K."/>
        </authorList>
    </citation>
    <scope>NUCLEOTIDE SEQUENCE [LARGE SCALE GENOMIC DNA]</scope>
    <source>
        <strain evidence="3 4">DSM 13688</strain>
    </source>
</reference>
<feature type="domain" description="BIG2" evidence="2">
    <location>
        <begin position="217"/>
        <end position="298"/>
    </location>
</feature>
<dbReference type="InterPro" id="IPR003343">
    <property type="entry name" value="Big_2"/>
</dbReference>
<feature type="domain" description="BIG2" evidence="2">
    <location>
        <begin position="131"/>
        <end position="212"/>
    </location>
</feature>
<organism evidence="3 4">
    <name type="scientific">Pelotalea chapellei</name>
    <dbReference type="NCBI Taxonomy" id="44671"/>
    <lineage>
        <taxon>Bacteria</taxon>
        <taxon>Pseudomonadati</taxon>
        <taxon>Thermodesulfobacteriota</taxon>
        <taxon>Desulfuromonadia</taxon>
        <taxon>Geobacterales</taxon>
        <taxon>Geobacteraceae</taxon>
        <taxon>Pelotalea</taxon>
    </lineage>
</organism>
<name>A0ABS5U6G4_9BACT</name>
<evidence type="ECO:0000313" key="3">
    <source>
        <dbReference type="EMBL" id="MBT1071264.1"/>
    </source>
</evidence>
<dbReference type="SMART" id="SM00635">
    <property type="entry name" value="BID_2"/>
    <property type="match status" value="4"/>
</dbReference>
<feature type="domain" description="BIG2" evidence="2">
    <location>
        <begin position="39"/>
        <end position="126"/>
    </location>
</feature>
<dbReference type="SUPFAM" id="SSF49373">
    <property type="entry name" value="Invasin/intimin cell-adhesion fragments"/>
    <property type="match status" value="3"/>
</dbReference>
<feature type="signal peptide" evidence="1">
    <location>
        <begin position="1"/>
        <end position="21"/>
    </location>
</feature>
<keyword evidence="4" id="KW-1185">Reference proteome</keyword>
<evidence type="ECO:0000259" key="2">
    <source>
        <dbReference type="SMART" id="SM00635"/>
    </source>
</evidence>
<sequence length="510" mass="51843">MMKKMFALVVFCMLGIFGCGGGGGGGGSGSGSVGSAVDKPLSIKVTPSDNVLVVGLQKQFTATGIYSDGKEKDLTTEVTWSSSNAGAAAVSNDQSSKGMVTVLGHSAQGIVITAALDGISGKTNLSVPAISLVSIAVTPGNTTMAAGTSYNYKATGTYSDSTSSVITGAVQWSSSQPSVATVAGLGKVTGVAAGTTTLTATLGSIAGSSNLTVTSAALQSISITPDNTNLAVGTGSQFHATGFFSDNTSQDLTTAVVWSSSASAIAAITAEGMVTAVSAGNATISAFYKNIPSDITVSTGLTVSNVELRTISITPEIGNLTAGSTKQLKVIGAYSNGTTQDLTGSVTWESSDPTIAGVDENNRLLASKVGSTTIKATLGGVTASAGTTITPADVSGTWTGTYTIYDDPADPSQIGTYNFSLVLNQSGGVLSGTTTLRESRADAAVSNLLTGNIWDRRIDFRFTYFSPFFSRLMENLGKLEITDGTMRGNAVENYNSGYNCSYVISVTKQP</sequence>
<feature type="chain" id="PRO_5046229229" evidence="1">
    <location>
        <begin position="22"/>
        <end position="510"/>
    </location>
</feature>
<evidence type="ECO:0000313" key="4">
    <source>
        <dbReference type="Proteomes" id="UP000784128"/>
    </source>
</evidence>
<dbReference type="Gene3D" id="2.60.40.1080">
    <property type="match status" value="4"/>
</dbReference>
<dbReference type="InterPro" id="IPR008964">
    <property type="entry name" value="Invasin/intimin_cell_adhesion"/>
</dbReference>
<accession>A0ABS5U6G4</accession>
<dbReference type="EMBL" id="JAHDYS010000004">
    <property type="protein sequence ID" value="MBT1071264.1"/>
    <property type="molecule type" value="Genomic_DNA"/>
</dbReference>
<gene>
    <name evidence="3" type="ORF">KJB30_05690</name>
</gene>
<dbReference type="PROSITE" id="PS51257">
    <property type="entry name" value="PROKAR_LIPOPROTEIN"/>
    <property type="match status" value="1"/>
</dbReference>
<feature type="domain" description="BIG2" evidence="2">
    <location>
        <begin position="307"/>
        <end position="388"/>
    </location>
</feature>
<dbReference type="Proteomes" id="UP000784128">
    <property type="component" value="Unassembled WGS sequence"/>
</dbReference>
<protein>
    <submittedName>
        <fullName evidence="3">Ig-like domain-containing protein</fullName>
    </submittedName>
</protein>